<dbReference type="InterPro" id="IPR007219">
    <property type="entry name" value="XnlR_reg_dom"/>
</dbReference>
<dbReference type="GO" id="GO:0003677">
    <property type="term" value="F:DNA binding"/>
    <property type="evidence" value="ECO:0007669"/>
    <property type="project" value="InterPro"/>
</dbReference>
<comment type="subcellular location">
    <subcellularLocation>
        <location evidence="1">Nucleus</location>
    </subcellularLocation>
</comment>
<accession>A0AAN6V413</accession>
<gene>
    <name evidence="5" type="ORF">C8A04DRAFT_11552</name>
</gene>
<feature type="compositionally biased region" description="Polar residues" evidence="3">
    <location>
        <begin position="539"/>
        <end position="550"/>
    </location>
</feature>
<dbReference type="PANTHER" id="PTHR31001">
    <property type="entry name" value="UNCHARACTERIZED TRANSCRIPTIONAL REGULATORY PROTEIN"/>
    <property type="match status" value="1"/>
</dbReference>
<dbReference type="CDD" id="cd12148">
    <property type="entry name" value="fungal_TF_MHR"/>
    <property type="match status" value="1"/>
</dbReference>
<comment type="caution">
    <text evidence="5">The sequence shown here is derived from an EMBL/GenBank/DDBJ whole genome shotgun (WGS) entry which is preliminary data.</text>
</comment>
<dbReference type="InterPro" id="IPR050613">
    <property type="entry name" value="Sec_Metabolite_Reg"/>
</dbReference>
<sequence>MSLGRLGKLKFEVTTDRSGFHKRFKEYRDRIWMMPKAQALALLEDYMEQVYPLLPVIHGATTRGLITRFYDDISRGEEKLPHYIAALILTLSALSAYFWQPDVGFHSYFTSAEEASEASEFWRDWAFDILANATKETNAVAMESAQAWAVMTYMIHNVEGCSSRFRILHNRSLTAARELLFHLVDSPRSARNEDEVTRELKRRIWWYIAGTDWLLGFMGGPNEGTYSVQTRHMNVSYPRNINDNEMSSVDKFASTEPNKFTQLSCFIQRTRIAEIIREVLDASYPGGPDTDITDCDQVLALDELFEEGLANLPPYFQGQEPPQSNRFGPVELQRLVVQLGLLTRRARLHRPFLLLQQSHYTPSQQRSRAICLKTTRAVVSLGLDVIQLHPSSVDSTGSAPTTKTLSAHRLGLVINHLSTACTVLAIYASSTPRSPHHASPVNTTSDGQRRRSQGQVTGARTETDDAQSRAAVSELLAHAGRVLSDLGAGSPAAADLLRNLVTLLKRHHAKHQGGATVVGFRHRGGDGDDGGDGGASGDMSRNSHSVTPFNGSAIAGQQMHHQGQQQEQPQQQQQQQQQTHAAQQQQQQYIVHSAAQINTTLPPATMPLPNPTIPALPRPDAIPWQRPGPLIMDNSCSPFSLDGIWTDFVTGSTDDYNQLFADLDYYCGIA</sequence>
<feature type="region of interest" description="Disordered" evidence="3">
    <location>
        <begin position="431"/>
        <end position="469"/>
    </location>
</feature>
<evidence type="ECO:0000256" key="3">
    <source>
        <dbReference type="SAM" id="MobiDB-lite"/>
    </source>
</evidence>
<keyword evidence="6" id="KW-1185">Reference proteome</keyword>
<dbReference type="PANTHER" id="PTHR31001:SF90">
    <property type="entry name" value="CENTROMERE DNA-BINDING PROTEIN COMPLEX CBF3 SUBUNIT B"/>
    <property type="match status" value="1"/>
</dbReference>
<proteinExistence type="predicted"/>
<dbReference type="Proteomes" id="UP001302676">
    <property type="component" value="Unassembled WGS sequence"/>
</dbReference>
<evidence type="ECO:0000313" key="6">
    <source>
        <dbReference type="Proteomes" id="UP001302676"/>
    </source>
</evidence>
<evidence type="ECO:0000313" key="5">
    <source>
        <dbReference type="EMBL" id="KAK4144407.1"/>
    </source>
</evidence>
<dbReference type="GO" id="GO:0005634">
    <property type="term" value="C:nucleus"/>
    <property type="evidence" value="ECO:0007669"/>
    <property type="project" value="UniProtKB-SubCell"/>
</dbReference>
<feature type="domain" description="Xylanolytic transcriptional activator regulatory" evidence="4">
    <location>
        <begin position="45"/>
        <end position="296"/>
    </location>
</feature>
<organism evidence="5 6">
    <name type="scientific">Dichotomopilus funicola</name>
    <dbReference type="NCBI Taxonomy" id="1934379"/>
    <lineage>
        <taxon>Eukaryota</taxon>
        <taxon>Fungi</taxon>
        <taxon>Dikarya</taxon>
        <taxon>Ascomycota</taxon>
        <taxon>Pezizomycotina</taxon>
        <taxon>Sordariomycetes</taxon>
        <taxon>Sordariomycetidae</taxon>
        <taxon>Sordariales</taxon>
        <taxon>Chaetomiaceae</taxon>
        <taxon>Dichotomopilus</taxon>
    </lineage>
</organism>
<dbReference type="GO" id="GO:0006351">
    <property type="term" value="P:DNA-templated transcription"/>
    <property type="evidence" value="ECO:0007669"/>
    <property type="project" value="InterPro"/>
</dbReference>
<evidence type="ECO:0000259" key="4">
    <source>
        <dbReference type="Pfam" id="PF04082"/>
    </source>
</evidence>
<keyword evidence="2" id="KW-0539">Nucleus</keyword>
<dbReference type="EMBL" id="MU853577">
    <property type="protein sequence ID" value="KAK4144407.1"/>
    <property type="molecule type" value="Genomic_DNA"/>
</dbReference>
<dbReference type="AlphaFoldDB" id="A0AAN6V413"/>
<dbReference type="RefSeq" id="XP_062637778.1">
    <property type="nucleotide sequence ID" value="XM_062777015.1"/>
</dbReference>
<evidence type="ECO:0000256" key="2">
    <source>
        <dbReference type="ARBA" id="ARBA00023242"/>
    </source>
</evidence>
<feature type="region of interest" description="Disordered" evidence="3">
    <location>
        <begin position="509"/>
        <end position="587"/>
    </location>
</feature>
<feature type="compositionally biased region" description="Low complexity" evidence="3">
    <location>
        <begin position="557"/>
        <end position="587"/>
    </location>
</feature>
<reference evidence="5" key="2">
    <citation type="submission" date="2023-05" db="EMBL/GenBank/DDBJ databases">
        <authorList>
            <consortium name="Lawrence Berkeley National Laboratory"/>
            <person name="Steindorff A."/>
            <person name="Hensen N."/>
            <person name="Bonometti L."/>
            <person name="Westerberg I."/>
            <person name="Brannstrom I.O."/>
            <person name="Guillou S."/>
            <person name="Cros-Aarteil S."/>
            <person name="Calhoun S."/>
            <person name="Haridas S."/>
            <person name="Kuo A."/>
            <person name="Mondo S."/>
            <person name="Pangilinan J."/>
            <person name="Riley R."/>
            <person name="Labutti K."/>
            <person name="Andreopoulos B."/>
            <person name="Lipzen A."/>
            <person name="Chen C."/>
            <person name="Yanf M."/>
            <person name="Daum C."/>
            <person name="Ng V."/>
            <person name="Clum A."/>
            <person name="Ohm R."/>
            <person name="Martin F."/>
            <person name="Silar P."/>
            <person name="Natvig D."/>
            <person name="Lalanne C."/>
            <person name="Gautier V."/>
            <person name="Ament-Velasquez S.L."/>
            <person name="Kruys A."/>
            <person name="Hutchinson M.I."/>
            <person name="Powell A.J."/>
            <person name="Barry K."/>
            <person name="Miller A.N."/>
            <person name="Grigoriev I.V."/>
            <person name="Debuchy R."/>
            <person name="Gladieux P."/>
            <person name="Thoren M.H."/>
            <person name="Johannesson H."/>
        </authorList>
    </citation>
    <scope>NUCLEOTIDE SEQUENCE</scope>
    <source>
        <strain evidence="5">CBS 141.50</strain>
    </source>
</reference>
<dbReference type="Pfam" id="PF04082">
    <property type="entry name" value="Fungal_trans"/>
    <property type="match status" value="1"/>
</dbReference>
<name>A0AAN6V413_9PEZI</name>
<protein>
    <recommendedName>
        <fullName evidence="4">Xylanolytic transcriptional activator regulatory domain-containing protein</fullName>
    </recommendedName>
</protein>
<evidence type="ECO:0000256" key="1">
    <source>
        <dbReference type="ARBA" id="ARBA00004123"/>
    </source>
</evidence>
<reference evidence="5" key="1">
    <citation type="journal article" date="2023" name="Mol. Phylogenet. Evol.">
        <title>Genome-scale phylogeny and comparative genomics of the fungal order Sordariales.</title>
        <authorList>
            <person name="Hensen N."/>
            <person name="Bonometti L."/>
            <person name="Westerberg I."/>
            <person name="Brannstrom I.O."/>
            <person name="Guillou S."/>
            <person name="Cros-Aarteil S."/>
            <person name="Calhoun S."/>
            <person name="Haridas S."/>
            <person name="Kuo A."/>
            <person name="Mondo S."/>
            <person name="Pangilinan J."/>
            <person name="Riley R."/>
            <person name="LaButti K."/>
            <person name="Andreopoulos B."/>
            <person name="Lipzen A."/>
            <person name="Chen C."/>
            <person name="Yan M."/>
            <person name="Daum C."/>
            <person name="Ng V."/>
            <person name="Clum A."/>
            <person name="Steindorff A."/>
            <person name="Ohm R.A."/>
            <person name="Martin F."/>
            <person name="Silar P."/>
            <person name="Natvig D.O."/>
            <person name="Lalanne C."/>
            <person name="Gautier V."/>
            <person name="Ament-Velasquez S.L."/>
            <person name="Kruys A."/>
            <person name="Hutchinson M.I."/>
            <person name="Powell A.J."/>
            <person name="Barry K."/>
            <person name="Miller A.N."/>
            <person name="Grigoriev I.V."/>
            <person name="Debuchy R."/>
            <person name="Gladieux P."/>
            <person name="Hiltunen Thoren M."/>
            <person name="Johannesson H."/>
        </authorList>
    </citation>
    <scope>NUCLEOTIDE SEQUENCE</scope>
    <source>
        <strain evidence="5">CBS 141.50</strain>
    </source>
</reference>
<dbReference type="GO" id="GO:0008270">
    <property type="term" value="F:zinc ion binding"/>
    <property type="evidence" value="ECO:0007669"/>
    <property type="project" value="InterPro"/>
</dbReference>
<dbReference type="GeneID" id="87813628"/>